<protein>
    <submittedName>
        <fullName evidence="1">Uncharacterized protein</fullName>
    </submittedName>
</protein>
<sequence length="162" mass="19136">MNIFYLDRDLKLCAQAHCDKHVNKMILEAGQLLASAHWITSPDTAAEIPGIYRLTHKNHPDAIWVRSSIDHYLYLMDLMEELNTECQFRYGHSRTHETLRKVREWPFPSLPDAGFVEPPKCVHDDFKQIPDTVEAYRAYYNRDKAPFAYWTNRQPPSWFKPQ</sequence>
<dbReference type="EMBL" id="LR796284">
    <property type="protein sequence ID" value="CAB4134465.1"/>
    <property type="molecule type" value="Genomic_DNA"/>
</dbReference>
<name>A0A6J5LJV9_9CAUD</name>
<proteinExistence type="predicted"/>
<evidence type="ECO:0000313" key="1">
    <source>
        <dbReference type="EMBL" id="CAB4134465.1"/>
    </source>
</evidence>
<accession>A0A6J5LJV9</accession>
<organism evidence="1">
    <name type="scientific">uncultured Caudovirales phage</name>
    <dbReference type="NCBI Taxonomy" id="2100421"/>
    <lineage>
        <taxon>Viruses</taxon>
        <taxon>Duplodnaviria</taxon>
        <taxon>Heunggongvirae</taxon>
        <taxon>Uroviricota</taxon>
        <taxon>Caudoviricetes</taxon>
        <taxon>Peduoviridae</taxon>
        <taxon>Maltschvirus</taxon>
        <taxon>Maltschvirus maltsch</taxon>
    </lineage>
</organism>
<reference evidence="1" key="1">
    <citation type="submission" date="2020-04" db="EMBL/GenBank/DDBJ databases">
        <authorList>
            <person name="Chiriac C."/>
            <person name="Salcher M."/>
            <person name="Ghai R."/>
            <person name="Kavagutti S V."/>
        </authorList>
    </citation>
    <scope>NUCLEOTIDE SEQUENCE</scope>
</reference>
<gene>
    <name evidence="1" type="ORF">UFOVP273_84</name>
</gene>